<keyword evidence="4" id="KW-1185">Reference proteome</keyword>
<reference evidence="3 6" key="2">
    <citation type="submission" date="2018-04" db="EMBL/GenBank/DDBJ databases">
        <title>Whole genome sequence comparison of clinical and drinking water Legionella pneumophila isolates.</title>
        <authorList>
            <person name="Garner E."/>
        </authorList>
    </citation>
    <scope>NUCLEOTIDE SEQUENCE [LARGE SCALE GENOMIC DNA]</scope>
    <source>
        <strain evidence="3 6">WH02</strain>
    </source>
</reference>
<dbReference type="Gene3D" id="3.30.70.1400">
    <property type="entry name" value="Aminomethyltransferase beta-barrel domains"/>
    <property type="match status" value="1"/>
</dbReference>
<dbReference type="PANTHER" id="PTHR22602">
    <property type="entry name" value="TRANSFERASE CAF17, MITOCHONDRIAL-RELATED"/>
    <property type="match status" value="1"/>
</dbReference>
<evidence type="ECO:0000313" key="1">
    <source>
        <dbReference type="EMBL" id="PUT46317.1"/>
    </source>
</evidence>
<dbReference type="PANTHER" id="PTHR22602:SF0">
    <property type="entry name" value="TRANSFERASE CAF17, MITOCHONDRIAL-RELATED"/>
    <property type="match status" value="1"/>
</dbReference>
<dbReference type="OrthoDB" id="9796287at2"/>
<protein>
    <submittedName>
        <fullName evidence="2">Folate-binding protein YgfZ</fullName>
    </submittedName>
</protein>
<dbReference type="Proteomes" id="UP000251035">
    <property type="component" value="Unassembled WGS sequence"/>
</dbReference>
<gene>
    <name evidence="2" type="ORF">D6J04_10340</name>
    <name evidence="1" type="ORF">DB745_11625</name>
    <name evidence="3" type="ORF">DIZ81_10610</name>
</gene>
<evidence type="ECO:0000313" key="3">
    <source>
        <dbReference type="EMBL" id="TID41353.1"/>
    </source>
</evidence>
<accession>A0A3A5LVK3</accession>
<evidence type="ECO:0000313" key="5">
    <source>
        <dbReference type="Proteomes" id="UP000270757"/>
    </source>
</evidence>
<dbReference type="NCBIfam" id="TIGR03317">
    <property type="entry name" value="ygfZ_signature"/>
    <property type="match status" value="1"/>
</dbReference>
<name>A0A3A5LVK3_9GAMM</name>
<dbReference type="InterPro" id="IPR045179">
    <property type="entry name" value="YgfZ/GcvT"/>
</dbReference>
<comment type="caution">
    <text evidence="2">The sequence shown here is derived from an EMBL/GenBank/DDBJ whole genome shotgun (WGS) entry which is preliminary data.</text>
</comment>
<dbReference type="SUPFAM" id="SSF103025">
    <property type="entry name" value="Folate-binding domain"/>
    <property type="match status" value="1"/>
</dbReference>
<dbReference type="Gene3D" id="2.40.30.160">
    <property type="match status" value="1"/>
</dbReference>
<dbReference type="InterPro" id="IPR017703">
    <property type="entry name" value="YgfZ/GCV_T_CS"/>
</dbReference>
<dbReference type="Proteomes" id="UP000270757">
    <property type="component" value="Unassembled WGS sequence"/>
</dbReference>
<proteinExistence type="predicted"/>
<evidence type="ECO:0000313" key="4">
    <source>
        <dbReference type="Proteomes" id="UP000251035"/>
    </source>
</evidence>
<evidence type="ECO:0000313" key="2">
    <source>
        <dbReference type="EMBL" id="RJT45519.1"/>
    </source>
</evidence>
<dbReference type="AlphaFoldDB" id="A0A3A5LVK3"/>
<dbReference type="GO" id="GO:0016226">
    <property type="term" value="P:iron-sulfur cluster assembly"/>
    <property type="evidence" value="ECO:0007669"/>
    <property type="project" value="TreeGrafter"/>
</dbReference>
<sequence>MSVLLFWLRPSWLFSCKSGECYTKLANYRNHKAISGHPMNHSAYTIANRTYETRHPLADEVHFDAAENYVFHLPDLAVLAVEGAKAADFLQGQVTCDVRLVTPSTVQRGALCNLKGRIMALLDVIDWQGYHLVLQKDLIDDTKNSLAKTAMLSRVSLQVKTDWHAVGFLINNSSQTLPRLTLPDESGHAAAADDYCCYSLGNNLFLALIRQDRISHYLEGFPASQHRGTLGWHYLQLLNRHVTIYPETRGLFLAHRLDLHKQGYISFDKGCYKGQEIIARTHYKAKLKHGLKVFTVFSDKPLVPGSRLFNEGTQQEIGELVDCCPKGSDCYLIAVSIQFEHAQVVTVENQSEPLTLLDALENPKRH</sequence>
<dbReference type="EMBL" id="QZWB01000011">
    <property type="protein sequence ID" value="RJT45519.1"/>
    <property type="molecule type" value="Genomic_DNA"/>
</dbReference>
<organism evidence="2 5">
    <name type="scientific">Legionella taurinensis</name>
    <dbReference type="NCBI Taxonomy" id="70611"/>
    <lineage>
        <taxon>Bacteria</taxon>
        <taxon>Pseudomonadati</taxon>
        <taxon>Pseudomonadota</taxon>
        <taxon>Gammaproteobacteria</taxon>
        <taxon>Legionellales</taxon>
        <taxon>Legionellaceae</taxon>
        <taxon>Legionella</taxon>
    </lineage>
</organism>
<reference evidence="1 4" key="1">
    <citation type="submission" date="2018-04" db="EMBL/GenBank/DDBJ databases">
        <title>Whole genome sequence comparison of clinical and drinking water Legionella pneumophila isolates associated with the Flint Water Crisis.</title>
        <authorList>
            <person name="Garner E."/>
            <person name="Brown C."/>
            <person name="Schwake O."/>
            <person name="Coil D."/>
            <person name="Jospin G."/>
            <person name="Eisen J."/>
            <person name="Edwards M."/>
            <person name="Pruden A."/>
        </authorList>
    </citation>
    <scope>NUCLEOTIDE SEQUENCE [LARGE SCALE GENOMIC DNA]</scope>
    <source>
        <strain evidence="1 4">Genessee03</strain>
    </source>
</reference>
<dbReference type="EMBL" id="QCXM01000012">
    <property type="protein sequence ID" value="PUT46317.1"/>
    <property type="molecule type" value="Genomic_DNA"/>
</dbReference>
<dbReference type="Proteomes" id="UP000306421">
    <property type="component" value="Unassembled WGS sequence"/>
</dbReference>
<dbReference type="Gene3D" id="3.30.70.1630">
    <property type="match status" value="1"/>
</dbReference>
<reference evidence="2 5" key="3">
    <citation type="submission" date="2018-09" db="EMBL/GenBank/DDBJ databases">
        <title>Draft genome sequences of Legionella taurinensis isolated from water samples.</title>
        <authorList>
            <person name="Chakeri A."/>
            <person name="Allerberger F."/>
            <person name="Kundi M."/>
            <person name="Ruppitsch W."/>
            <person name="Schmid D."/>
        </authorList>
    </citation>
    <scope>NUCLEOTIDE SEQUENCE [LARGE SCALE GENOMIC DNA]</scope>
    <source>
        <strain evidence="2 5">4570-18-6</strain>
    </source>
</reference>
<dbReference type="EMBL" id="QFGG01000009">
    <property type="protein sequence ID" value="TID41353.1"/>
    <property type="molecule type" value="Genomic_DNA"/>
</dbReference>
<evidence type="ECO:0000313" key="6">
    <source>
        <dbReference type="Proteomes" id="UP000306421"/>
    </source>
</evidence>